<organism evidence="1 2">
    <name type="scientific">Lactobacillus kullabergensis</name>
    <dbReference type="NCBI Taxonomy" id="1218493"/>
    <lineage>
        <taxon>Bacteria</taxon>
        <taxon>Bacillati</taxon>
        <taxon>Bacillota</taxon>
        <taxon>Bacilli</taxon>
        <taxon>Lactobacillales</taxon>
        <taxon>Lactobacillaceae</taxon>
        <taxon>Lactobacillus</taxon>
    </lineage>
</organism>
<sequence>MSKKHIREYVYIDNIELNSVLAQLKDGIPTVIKKVNQTTSESKNTIGKENNYRAEGGAKFFLEGQAGYEHGNSLQKLSGKSEMSQSAVDVVYSDYAVDVVEKGLQSENLLKNHAKQEEGTFVKLTQDFTLLDLELMNEFWANKALPKLMNKSGDAEDIYTLRDSLSALRDLYPNTIFLKLKSSLVIGDESNFRYNKTQLQIMSLSSRKLTVLGRVESIGTKNLENDDFIPDFNSNDLTQISQLMPQMQTYFLKLITGIKKDDRFIKPLALFFE</sequence>
<gene>
    <name evidence="1" type="ORF">DKL58_03700</name>
</gene>
<protein>
    <submittedName>
        <fullName evidence="1">Uncharacterized protein</fullName>
    </submittedName>
</protein>
<evidence type="ECO:0000313" key="2">
    <source>
        <dbReference type="Proteomes" id="UP000246036"/>
    </source>
</evidence>
<name>A0ABM6VZQ7_9LACO</name>
<keyword evidence="2" id="KW-1185">Reference proteome</keyword>
<accession>A0ABM6VZQ7</accession>
<proteinExistence type="predicted"/>
<dbReference type="EMBL" id="CP029477">
    <property type="protein sequence ID" value="AWM75123.1"/>
    <property type="molecule type" value="Genomic_DNA"/>
</dbReference>
<reference evidence="1 2" key="1">
    <citation type="submission" date="2018-05" db="EMBL/GenBank/DDBJ databases">
        <title>Reference genomes for bee gut microbiota database.</title>
        <authorList>
            <person name="Ellegaard K.M."/>
        </authorList>
    </citation>
    <scope>NUCLEOTIDE SEQUENCE [LARGE SCALE GENOMIC DNA]</scope>
    <source>
        <strain evidence="1 2">ESL0186</strain>
    </source>
</reference>
<dbReference type="RefSeq" id="WP_109586141.1">
    <property type="nucleotide sequence ID" value="NZ_CP029477.1"/>
</dbReference>
<dbReference type="Proteomes" id="UP000246036">
    <property type="component" value="Chromosome"/>
</dbReference>
<evidence type="ECO:0000313" key="1">
    <source>
        <dbReference type="EMBL" id="AWM75123.1"/>
    </source>
</evidence>
<dbReference type="InterPro" id="IPR045633">
    <property type="entry name" value="DUF6414"/>
</dbReference>
<dbReference type="Pfam" id="PF19952">
    <property type="entry name" value="DUF6414"/>
    <property type="match status" value="1"/>
</dbReference>